<dbReference type="InterPro" id="IPR036865">
    <property type="entry name" value="CRAL-TRIO_dom_sf"/>
</dbReference>
<protein>
    <recommendedName>
        <fullName evidence="1">CRAL-TRIO domain-containing protein</fullName>
    </recommendedName>
</protein>
<organism evidence="2">
    <name type="scientific">Noccaea caerulescens</name>
    <name type="common">Alpine penny-cress</name>
    <name type="synonym">Thlaspi caerulescens</name>
    <dbReference type="NCBI Taxonomy" id="107243"/>
    <lineage>
        <taxon>Eukaryota</taxon>
        <taxon>Viridiplantae</taxon>
        <taxon>Streptophyta</taxon>
        <taxon>Embryophyta</taxon>
        <taxon>Tracheophyta</taxon>
        <taxon>Spermatophyta</taxon>
        <taxon>Magnoliopsida</taxon>
        <taxon>eudicotyledons</taxon>
        <taxon>Gunneridae</taxon>
        <taxon>Pentapetalae</taxon>
        <taxon>rosids</taxon>
        <taxon>malvids</taxon>
        <taxon>Brassicales</taxon>
        <taxon>Brassicaceae</taxon>
        <taxon>Coluteocarpeae</taxon>
        <taxon>Noccaea</taxon>
    </lineage>
</organism>
<dbReference type="CDD" id="cd00170">
    <property type="entry name" value="SEC14"/>
    <property type="match status" value="1"/>
</dbReference>
<dbReference type="EMBL" id="GEVM01021517">
    <property type="protein sequence ID" value="JAU84421.1"/>
    <property type="molecule type" value="Transcribed_RNA"/>
</dbReference>
<dbReference type="PANTHER" id="PTHR46277">
    <property type="entry name" value="OS03G0850700 PROTEIN"/>
    <property type="match status" value="1"/>
</dbReference>
<dbReference type="InterPro" id="IPR001251">
    <property type="entry name" value="CRAL-TRIO_dom"/>
</dbReference>
<accession>A0A1J3IWT2</accession>
<proteinExistence type="predicted"/>
<evidence type="ECO:0000259" key="1">
    <source>
        <dbReference type="PROSITE" id="PS50191"/>
    </source>
</evidence>
<dbReference type="SUPFAM" id="SSF46938">
    <property type="entry name" value="CRAL/TRIO N-terminal domain"/>
    <property type="match status" value="1"/>
</dbReference>
<dbReference type="InterPro" id="IPR036273">
    <property type="entry name" value="CRAL/TRIO_N_dom_sf"/>
</dbReference>
<dbReference type="SUPFAM" id="SSF52087">
    <property type="entry name" value="CRAL/TRIO domain"/>
    <property type="match status" value="1"/>
</dbReference>
<dbReference type="PROSITE" id="PS50191">
    <property type="entry name" value="CRAL_TRIO"/>
    <property type="match status" value="1"/>
</dbReference>
<sequence>MRFLVARSMDPDKAAKMFVDWQKWRASMVPSSGFIPDSEVKDELECRKICLQGPTKSGHPLVLVITSRHFPSKDQANFKKFVVYVLDKTIASGIKVGDEKLVAVIDLANITYKNLDARALITSFQFLQSYYPERLAKCYILHMPGFFVAVWKLVCRFLEKATKEKVVIVTDGEEERKFEEEVGLEALPEEYGGRAKLTLIQDVLLPQTTAPGMLSTSNNHV</sequence>
<dbReference type="Pfam" id="PF00650">
    <property type="entry name" value="CRAL_TRIO"/>
    <property type="match status" value="1"/>
</dbReference>
<reference evidence="2" key="1">
    <citation type="submission" date="2016-07" db="EMBL/GenBank/DDBJ databases">
        <title>De novo transcriptome assembly of four accessions of the metal hyperaccumulator plant Noccaea caerulescens.</title>
        <authorList>
            <person name="Blande D."/>
            <person name="Halimaa P."/>
            <person name="Tervahauta A.I."/>
            <person name="Aarts M.G."/>
            <person name="Karenlampi S.O."/>
        </authorList>
    </citation>
    <scope>NUCLEOTIDE SEQUENCE</scope>
</reference>
<name>A0A1J3IWT2_NOCCA</name>
<dbReference type="SMART" id="SM00516">
    <property type="entry name" value="SEC14"/>
    <property type="match status" value="1"/>
</dbReference>
<dbReference type="PANTHER" id="PTHR46277:SF7">
    <property type="entry name" value="CRAL-TRIO DOMAIN-CONTAINING PROTEIN"/>
    <property type="match status" value="1"/>
</dbReference>
<feature type="domain" description="CRAL-TRIO" evidence="1">
    <location>
        <begin position="37"/>
        <end position="199"/>
    </location>
</feature>
<dbReference type="Gene3D" id="3.40.525.10">
    <property type="entry name" value="CRAL-TRIO lipid binding domain"/>
    <property type="match status" value="1"/>
</dbReference>
<dbReference type="AlphaFoldDB" id="A0A1J3IWT2"/>
<evidence type="ECO:0000313" key="2">
    <source>
        <dbReference type="EMBL" id="JAU84421.1"/>
    </source>
</evidence>
<gene>
    <name evidence="2" type="ORF">MP_TR25278_c2_g1_i1_g.73736</name>
</gene>